<keyword evidence="3" id="KW-0560">Oxidoreductase</keyword>
<dbReference type="InterPro" id="IPR011047">
    <property type="entry name" value="Quinoprotein_ADH-like_sf"/>
</dbReference>
<dbReference type="Proteomes" id="UP000677228">
    <property type="component" value="Unassembled WGS sequence"/>
</dbReference>
<feature type="domain" description="Pyrrolo-quinoline quinone repeat" evidence="5">
    <location>
        <begin position="68"/>
        <end position="195"/>
    </location>
</feature>
<accession>A0A8S2MES4</accession>
<comment type="similarity">
    <text evidence="2">Belongs to the bacterial PQQ dehydrogenase family.</text>
</comment>
<dbReference type="Proteomes" id="UP000682733">
    <property type="component" value="Unassembled WGS sequence"/>
</dbReference>
<dbReference type="EMBL" id="CAJOBA010029107">
    <property type="protein sequence ID" value="CAF3948897.1"/>
    <property type="molecule type" value="Genomic_DNA"/>
</dbReference>
<dbReference type="InterPro" id="IPR015943">
    <property type="entry name" value="WD40/YVTN_repeat-like_dom_sf"/>
</dbReference>
<evidence type="ECO:0000256" key="3">
    <source>
        <dbReference type="ARBA" id="ARBA00023002"/>
    </source>
</evidence>
<evidence type="ECO:0000259" key="5">
    <source>
        <dbReference type="Pfam" id="PF13360"/>
    </source>
</evidence>
<name>A0A8S2MES4_9BILA</name>
<feature type="chain" id="PRO_5036273687" description="Pyrrolo-quinoline quinone repeat domain-containing protein" evidence="4">
    <location>
        <begin position="25"/>
        <end position="197"/>
    </location>
</feature>
<evidence type="ECO:0000313" key="7">
    <source>
        <dbReference type="EMBL" id="CAF3948897.1"/>
    </source>
</evidence>
<sequence>MLLPSIAILRLFYVLSAISNVVNGGDWNGWSLNSNNDCYQREELPQQLPLTNMSHPSQFIKRGFYKTSGVVTATPIVYHGRVYFPDLNGTIYCLNETNGKLMWNRHVSPILNYPTYPARVSPVVYGDQLILGIQTSTIADSYTSPGSVVFSLNRFTGQLKWRKRVDTHPASIITSTPVIIRDLILIGVSSKEEVLAV</sequence>
<keyword evidence="4" id="KW-0732">Signal</keyword>
<evidence type="ECO:0000313" key="6">
    <source>
        <dbReference type="EMBL" id="CAF1146791.1"/>
    </source>
</evidence>
<gene>
    <name evidence="6" type="ORF">OVA965_LOCUS21401</name>
    <name evidence="7" type="ORF">TMI583_LOCUS22039</name>
</gene>
<dbReference type="InterPro" id="IPR018391">
    <property type="entry name" value="PQQ_b-propeller_rpt"/>
</dbReference>
<dbReference type="SMART" id="SM00564">
    <property type="entry name" value="PQQ"/>
    <property type="match status" value="2"/>
</dbReference>
<dbReference type="PANTHER" id="PTHR32303:SF10">
    <property type="entry name" value="OUTER MEMBRANE PROTEIN ASSEMBLY FACTOR BAMB"/>
    <property type="match status" value="1"/>
</dbReference>
<dbReference type="EMBL" id="CAJNOK010011715">
    <property type="protein sequence ID" value="CAF1146791.1"/>
    <property type="molecule type" value="Genomic_DNA"/>
</dbReference>
<dbReference type="InterPro" id="IPR002372">
    <property type="entry name" value="PQQ_rpt_dom"/>
</dbReference>
<dbReference type="AlphaFoldDB" id="A0A8S2MES4"/>
<evidence type="ECO:0000313" key="8">
    <source>
        <dbReference type="Proteomes" id="UP000682733"/>
    </source>
</evidence>
<dbReference type="Pfam" id="PF13360">
    <property type="entry name" value="PQQ_2"/>
    <property type="match status" value="1"/>
</dbReference>
<dbReference type="Gene3D" id="2.130.10.10">
    <property type="entry name" value="YVTN repeat-like/Quinoprotein amine dehydrogenase"/>
    <property type="match status" value="1"/>
</dbReference>
<proteinExistence type="inferred from homology"/>
<reference evidence="7" key="1">
    <citation type="submission" date="2021-02" db="EMBL/GenBank/DDBJ databases">
        <authorList>
            <person name="Nowell W R."/>
        </authorList>
    </citation>
    <scope>NUCLEOTIDE SEQUENCE</scope>
</reference>
<evidence type="ECO:0000256" key="2">
    <source>
        <dbReference type="ARBA" id="ARBA00008156"/>
    </source>
</evidence>
<dbReference type="PANTHER" id="PTHR32303">
    <property type="entry name" value="QUINOPROTEIN ALCOHOL DEHYDROGENASE (CYTOCHROME C)"/>
    <property type="match status" value="1"/>
</dbReference>
<comment type="caution">
    <text evidence="7">The sequence shown here is derived from an EMBL/GenBank/DDBJ whole genome shotgun (WGS) entry which is preliminary data.</text>
</comment>
<feature type="signal peptide" evidence="4">
    <location>
        <begin position="1"/>
        <end position="24"/>
    </location>
</feature>
<dbReference type="SUPFAM" id="SSF50998">
    <property type="entry name" value="Quinoprotein alcohol dehydrogenase-like"/>
    <property type="match status" value="1"/>
</dbReference>
<evidence type="ECO:0000256" key="4">
    <source>
        <dbReference type="SAM" id="SignalP"/>
    </source>
</evidence>
<protein>
    <recommendedName>
        <fullName evidence="5">Pyrrolo-quinoline quinone repeat domain-containing protein</fullName>
    </recommendedName>
</protein>
<dbReference type="GO" id="GO:0016491">
    <property type="term" value="F:oxidoreductase activity"/>
    <property type="evidence" value="ECO:0007669"/>
    <property type="project" value="UniProtKB-KW"/>
</dbReference>
<evidence type="ECO:0000256" key="1">
    <source>
        <dbReference type="ARBA" id="ARBA00001931"/>
    </source>
</evidence>
<organism evidence="7 8">
    <name type="scientific">Didymodactylos carnosus</name>
    <dbReference type="NCBI Taxonomy" id="1234261"/>
    <lineage>
        <taxon>Eukaryota</taxon>
        <taxon>Metazoa</taxon>
        <taxon>Spiralia</taxon>
        <taxon>Gnathifera</taxon>
        <taxon>Rotifera</taxon>
        <taxon>Eurotatoria</taxon>
        <taxon>Bdelloidea</taxon>
        <taxon>Philodinida</taxon>
        <taxon>Philodinidae</taxon>
        <taxon>Didymodactylos</taxon>
    </lineage>
</organism>
<comment type="cofactor">
    <cofactor evidence="1">
        <name>pyrroloquinoline quinone</name>
        <dbReference type="ChEBI" id="CHEBI:58442"/>
    </cofactor>
</comment>